<dbReference type="Proteomes" id="UP001219933">
    <property type="component" value="Chromosome 2"/>
</dbReference>
<evidence type="ECO:0000313" key="6">
    <source>
        <dbReference type="Proteomes" id="UP001219933"/>
    </source>
</evidence>
<proteinExistence type="inferred from homology"/>
<keyword evidence="3" id="KW-0687">Ribonucleoprotein</keyword>
<feature type="compositionally biased region" description="Basic and acidic residues" evidence="4">
    <location>
        <begin position="79"/>
        <end position="88"/>
    </location>
</feature>
<comment type="similarity">
    <text evidence="1">Belongs to the universal ribosomal protein uS17 family.</text>
</comment>
<dbReference type="Gene3D" id="2.40.50.140">
    <property type="entry name" value="Nucleic acid-binding proteins"/>
    <property type="match status" value="1"/>
</dbReference>
<dbReference type="CDD" id="cd00364">
    <property type="entry name" value="Ribosomal_uS17"/>
    <property type="match status" value="1"/>
</dbReference>
<evidence type="ECO:0000256" key="4">
    <source>
        <dbReference type="SAM" id="MobiDB-lite"/>
    </source>
</evidence>
<dbReference type="SUPFAM" id="SSF50249">
    <property type="entry name" value="Nucleic acid-binding proteins"/>
    <property type="match status" value="1"/>
</dbReference>
<feature type="region of interest" description="Disordered" evidence="4">
    <location>
        <begin position="71"/>
        <end position="92"/>
    </location>
</feature>
<dbReference type="GO" id="GO:1990904">
    <property type="term" value="C:ribonucleoprotein complex"/>
    <property type="evidence" value="ECO:0007669"/>
    <property type="project" value="UniProtKB-KW"/>
</dbReference>
<protein>
    <recommendedName>
        <fullName evidence="7">37S ribosomal protein S17, mitochondrial</fullName>
    </recommendedName>
</protein>
<keyword evidence="6" id="KW-1185">Reference proteome</keyword>
<evidence type="ECO:0000256" key="3">
    <source>
        <dbReference type="ARBA" id="ARBA00023274"/>
    </source>
</evidence>
<evidence type="ECO:0000256" key="2">
    <source>
        <dbReference type="ARBA" id="ARBA00022980"/>
    </source>
</evidence>
<name>A0AAF0EPW4_9BASI</name>
<dbReference type="InterPro" id="IPR012340">
    <property type="entry name" value="NA-bd_OB-fold"/>
</dbReference>
<dbReference type="EMBL" id="CP119878">
    <property type="protein sequence ID" value="WFD34401.1"/>
    <property type="molecule type" value="Genomic_DNA"/>
</dbReference>
<accession>A0AAF0EPW4</accession>
<gene>
    <name evidence="5" type="ORF">MCUN1_001242</name>
</gene>
<dbReference type="GO" id="GO:0005840">
    <property type="term" value="C:ribosome"/>
    <property type="evidence" value="ECO:0007669"/>
    <property type="project" value="UniProtKB-KW"/>
</dbReference>
<dbReference type="GO" id="GO:0003735">
    <property type="term" value="F:structural constituent of ribosome"/>
    <property type="evidence" value="ECO:0007669"/>
    <property type="project" value="InterPro"/>
</dbReference>
<evidence type="ECO:0008006" key="7">
    <source>
        <dbReference type="Google" id="ProtNLM"/>
    </source>
</evidence>
<reference evidence="5" key="1">
    <citation type="submission" date="2023-03" db="EMBL/GenBank/DDBJ databases">
        <title>Mating type loci evolution in Malassezia.</title>
        <authorList>
            <person name="Coelho M.A."/>
        </authorList>
    </citation>
    <scope>NUCLEOTIDE SEQUENCE</scope>
    <source>
        <strain evidence="5">CBS 11721</strain>
    </source>
</reference>
<evidence type="ECO:0000313" key="5">
    <source>
        <dbReference type="EMBL" id="WFD34401.1"/>
    </source>
</evidence>
<dbReference type="GO" id="GO:0006412">
    <property type="term" value="P:translation"/>
    <property type="evidence" value="ECO:0007669"/>
    <property type="project" value="InterPro"/>
</dbReference>
<organism evidence="5 6">
    <name type="scientific">Malassezia cuniculi</name>
    <dbReference type="NCBI Taxonomy" id="948313"/>
    <lineage>
        <taxon>Eukaryota</taxon>
        <taxon>Fungi</taxon>
        <taxon>Dikarya</taxon>
        <taxon>Basidiomycota</taxon>
        <taxon>Ustilaginomycotina</taxon>
        <taxon>Malasseziomycetes</taxon>
        <taxon>Malasseziales</taxon>
        <taxon>Malasseziaceae</taxon>
        <taxon>Malassezia</taxon>
    </lineage>
</organism>
<dbReference type="InterPro" id="IPR000266">
    <property type="entry name" value="Ribosomal_uS17"/>
</dbReference>
<evidence type="ECO:0000256" key="1">
    <source>
        <dbReference type="ARBA" id="ARBA00010254"/>
    </source>
</evidence>
<sequence>MPATVLTGIVTSAGVMAKTVTMTTYIRHKKYLVHDPENVLSVGEHIQAQACRPLSARKRFTLLQSLGFPAGHGSSHGAISEEERRARNEAALSADQREWMRIEERVRAEARAQRGSRRA</sequence>
<dbReference type="AlphaFoldDB" id="A0AAF0EPW4"/>
<keyword evidence="2" id="KW-0689">Ribosomal protein</keyword>
<dbReference type="Pfam" id="PF00366">
    <property type="entry name" value="Ribosomal_S17"/>
    <property type="match status" value="1"/>
</dbReference>